<feature type="transmembrane region" description="Helical" evidence="1">
    <location>
        <begin position="167"/>
        <end position="185"/>
    </location>
</feature>
<name>A0A1J4KHN1_9EUKA</name>
<dbReference type="Proteomes" id="UP000179807">
    <property type="component" value="Unassembled WGS sequence"/>
</dbReference>
<keyword evidence="1" id="KW-0812">Transmembrane</keyword>
<proteinExistence type="predicted"/>
<comment type="caution">
    <text evidence="2">The sequence shown here is derived from an EMBL/GenBank/DDBJ whole genome shotgun (WGS) entry which is preliminary data.</text>
</comment>
<reference evidence="2" key="1">
    <citation type="submission" date="2016-10" db="EMBL/GenBank/DDBJ databases">
        <authorList>
            <person name="Benchimol M."/>
            <person name="Almeida L.G."/>
            <person name="Vasconcelos A.T."/>
            <person name="Perreira-Neves A."/>
            <person name="Rosa I.A."/>
            <person name="Tasca T."/>
            <person name="Bogo M.R."/>
            <person name="de Souza W."/>
        </authorList>
    </citation>
    <scope>NUCLEOTIDE SEQUENCE [LARGE SCALE GENOMIC DNA]</scope>
    <source>
        <strain evidence="2">K</strain>
    </source>
</reference>
<dbReference type="RefSeq" id="XP_068364039.1">
    <property type="nucleotide sequence ID" value="XM_068500953.1"/>
</dbReference>
<keyword evidence="3" id="KW-1185">Reference proteome</keyword>
<accession>A0A1J4KHN1</accession>
<evidence type="ECO:0000313" key="3">
    <source>
        <dbReference type="Proteomes" id="UP000179807"/>
    </source>
</evidence>
<dbReference type="EMBL" id="MLAK01000599">
    <property type="protein sequence ID" value="OHT10903.1"/>
    <property type="molecule type" value="Genomic_DNA"/>
</dbReference>
<dbReference type="GeneID" id="94835657"/>
<dbReference type="VEuPathDB" id="TrichDB:TRFO_19704"/>
<organism evidence="2 3">
    <name type="scientific">Tritrichomonas foetus</name>
    <dbReference type="NCBI Taxonomy" id="1144522"/>
    <lineage>
        <taxon>Eukaryota</taxon>
        <taxon>Metamonada</taxon>
        <taxon>Parabasalia</taxon>
        <taxon>Tritrichomonadida</taxon>
        <taxon>Tritrichomonadidae</taxon>
        <taxon>Tritrichomonas</taxon>
    </lineage>
</organism>
<feature type="transmembrane region" description="Helical" evidence="1">
    <location>
        <begin position="44"/>
        <end position="61"/>
    </location>
</feature>
<dbReference type="AlphaFoldDB" id="A0A1J4KHN1"/>
<sequence>MSRSATPTTTSRTPTPALQQSIFENETWVDGFTDLFTLIKENKIRAACFLFYILSIAMILLHTHNKNMLSINDINKRAADHPGEYYNGTAWVQNPSSDLVDVYEKVINDIKPKKYIFVEKLAIIAESHGFTLEEVEAAIQIKNEYTIHKYGVAVQINEYQFMNLRPLFDLMIIVFISAYIIYYTSPYYQH</sequence>
<keyword evidence="1" id="KW-1133">Transmembrane helix</keyword>
<evidence type="ECO:0000313" key="2">
    <source>
        <dbReference type="EMBL" id="OHT10903.1"/>
    </source>
</evidence>
<gene>
    <name evidence="2" type="ORF">TRFO_19704</name>
</gene>
<keyword evidence="1" id="KW-0472">Membrane</keyword>
<evidence type="ECO:0000256" key="1">
    <source>
        <dbReference type="SAM" id="Phobius"/>
    </source>
</evidence>
<protein>
    <submittedName>
        <fullName evidence="2">Uncharacterized protein</fullName>
    </submittedName>
</protein>